<proteinExistence type="predicted"/>
<feature type="compositionally biased region" description="Basic and acidic residues" evidence="2">
    <location>
        <begin position="48"/>
        <end position="60"/>
    </location>
</feature>
<accession>A0A9D4RWZ0</accession>
<sequence length="277" mass="32509">MLKLAQTNQPTDQPTDQQTGQKQYVPHYYSGGHKSKEYLSRHRQKKKLERELETARRDLDQPTPESSGYGTGRSESTPLVFDFQFPNKRNGPRRVSNALAKKQKELRRLKAENEEMRLKYQRTLRGLQRYKKAEKKTDESECSSQQENEESLNINKTLTPNSKTKRMMKMAKLSREQRSKVHKQLLFSFAVQNQMKTEKRGIKPTEKGSLRTHIGSILKKYGLKKTVSMNTGLSRNCLNGLSIRDITRRRETRTYNRQVIDFLSQDDNLRSKPWEER</sequence>
<evidence type="ECO:0000313" key="3">
    <source>
        <dbReference type="EMBL" id="KAH3884084.1"/>
    </source>
</evidence>
<reference evidence="3" key="2">
    <citation type="submission" date="2020-11" db="EMBL/GenBank/DDBJ databases">
        <authorList>
            <person name="McCartney M.A."/>
            <person name="Auch B."/>
            <person name="Kono T."/>
            <person name="Mallez S."/>
            <person name="Becker A."/>
            <person name="Gohl D.M."/>
            <person name="Silverstein K.A.T."/>
            <person name="Koren S."/>
            <person name="Bechman K.B."/>
            <person name="Herman A."/>
            <person name="Abrahante J.E."/>
            <person name="Garbe J."/>
        </authorList>
    </citation>
    <scope>NUCLEOTIDE SEQUENCE</scope>
    <source>
        <strain evidence="3">Duluth1</strain>
        <tissue evidence="3">Whole animal</tissue>
    </source>
</reference>
<dbReference type="EMBL" id="JAIWYP010000001">
    <property type="protein sequence ID" value="KAH3884084.1"/>
    <property type="molecule type" value="Genomic_DNA"/>
</dbReference>
<feature type="region of interest" description="Disordered" evidence="2">
    <location>
        <begin position="131"/>
        <end position="157"/>
    </location>
</feature>
<name>A0A9D4RWZ0_DREPO</name>
<organism evidence="3 4">
    <name type="scientific">Dreissena polymorpha</name>
    <name type="common">Zebra mussel</name>
    <name type="synonym">Mytilus polymorpha</name>
    <dbReference type="NCBI Taxonomy" id="45954"/>
    <lineage>
        <taxon>Eukaryota</taxon>
        <taxon>Metazoa</taxon>
        <taxon>Spiralia</taxon>
        <taxon>Lophotrochozoa</taxon>
        <taxon>Mollusca</taxon>
        <taxon>Bivalvia</taxon>
        <taxon>Autobranchia</taxon>
        <taxon>Heteroconchia</taxon>
        <taxon>Euheterodonta</taxon>
        <taxon>Imparidentia</taxon>
        <taxon>Neoheterodontei</taxon>
        <taxon>Myida</taxon>
        <taxon>Dreissenoidea</taxon>
        <taxon>Dreissenidae</taxon>
        <taxon>Dreissena</taxon>
    </lineage>
</organism>
<evidence type="ECO:0000256" key="1">
    <source>
        <dbReference type="SAM" id="Coils"/>
    </source>
</evidence>
<evidence type="ECO:0000256" key="2">
    <source>
        <dbReference type="SAM" id="MobiDB-lite"/>
    </source>
</evidence>
<dbReference type="AlphaFoldDB" id="A0A9D4RWZ0"/>
<reference evidence="3" key="1">
    <citation type="journal article" date="2019" name="bioRxiv">
        <title>The Genome of the Zebra Mussel, Dreissena polymorpha: A Resource for Invasive Species Research.</title>
        <authorList>
            <person name="McCartney M.A."/>
            <person name="Auch B."/>
            <person name="Kono T."/>
            <person name="Mallez S."/>
            <person name="Zhang Y."/>
            <person name="Obille A."/>
            <person name="Becker A."/>
            <person name="Abrahante J.E."/>
            <person name="Garbe J."/>
            <person name="Badalamenti J.P."/>
            <person name="Herman A."/>
            <person name="Mangelson H."/>
            <person name="Liachko I."/>
            <person name="Sullivan S."/>
            <person name="Sone E.D."/>
            <person name="Koren S."/>
            <person name="Silverstein K.A.T."/>
            <person name="Beckman K.B."/>
            <person name="Gohl D.M."/>
        </authorList>
    </citation>
    <scope>NUCLEOTIDE SEQUENCE</scope>
    <source>
        <strain evidence="3">Duluth1</strain>
        <tissue evidence="3">Whole animal</tissue>
    </source>
</reference>
<dbReference type="Proteomes" id="UP000828390">
    <property type="component" value="Unassembled WGS sequence"/>
</dbReference>
<gene>
    <name evidence="3" type="ORF">DPMN_008056</name>
</gene>
<feature type="compositionally biased region" description="Polar residues" evidence="2">
    <location>
        <begin position="63"/>
        <end position="77"/>
    </location>
</feature>
<keyword evidence="1" id="KW-0175">Coiled coil</keyword>
<keyword evidence="4" id="KW-1185">Reference proteome</keyword>
<protein>
    <submittedName>
        <fullName evidence="3">Uncharacterized protein</fullName>
    </submittedName>
</protein>
<feature type="region of interest" description="Disordered" evidence="2">
    <location>
        <begin position="1"/>
        <end position="93"/>
    </location>
</feature>
<comment type="caution">
    <text evidence="3">The sequence shown here is derived from an EMBL/GenBank/DDBJ whole genome shotgun (WGS) entry which is preliminary data.</text>
</comment>
<feature type="coiled-coil region" evidence="1">
    <location>
        <begin position="95"/>
        <end position="126"/>
    </location>
</feature>
<feature type="compositionally biased region" description="Low complexity" evidence="2">
    <location>
        <begin position="1"/>
        <end position="23"/>
    </location>
</feature>
<evidence type="ECO:0000313" key="4">
    <source>
        <dbReference type="Proteomes" id="UP000828390"/>
    </source>
</evidence>